<gene>
    <name evidence="3" type="primary">benB</name>
    <name evidence="4" type="ORF">BDE18_3724</name>
    <name evidence="3" type="ORF">ESD82_01815</name>
</gene>
<evidence type="ECO:0000256" key="1">
    <source>
        <dbReference type="ARBA" id="ARBA00009570"/>
    </source>
</evidence>
<evidence type="ECO:0000313" key="5">
    <source>
        <dbReference type="Proteomes" id="UP000273626"/>
    </source>
</evidence>
<dbReference type="GO" id="GO:0018623">
    <property type="term" value="F:benzoate 1,2-dioxygenase activity"/>
    <property type="evidence" value="ECO:0007669"/>
    <property type="project" value="UniProtKB-EC"/>
</dbReference>
<dbReference type="Proteomes" id="UP000273626">
    <property type="component" value="Unassembled WGS sequence"/>
</dbReference>
<protein>
    <submittedName>
        <fullName evidence="3">Benzoate 1,2-dioxygenase small subunit</fullName>
        <ecNumber evidence="3">1.14.12.10</ecNumber>
    </submittedName>
    <submittedName>
        <fullName evidence="4">Benzoate/toluate 1,2-dioxygenase beta subunit</fullName>
    </submittedName>
</protein>
<sequence length="171" mass="19982">MSLDHDTTGTSLDYNAICAFLYREARLLDDRQWDEWLTCYAPDASYWMPAWDDNDQITEDPQSEISLIYYPNREGLEDRVFRIKTERSGASTPEPRTSHAVLNVEVIEDRGPEVDVRYNFHTLNHRYKVTDQFFGTIFVTLRKDGDGLVIAAKKIVLKNDYIRQVIDVYHV</sequence>
<name>A0AAE6TS87_PARPN</name>
<dbReference type="InterPro" id="IPR017641">
    <property type="entry name" value="Benzo_1-2-diOase_ssu"/>
</dbReference>
<dbReference type="InterPro" id="IPR032710">
    <property type="entry name" value="NTF2-like_dom_sf"/>
</dbReference>
<dbReference type="EMBL" id="CP044423">
    <property type="protein sequence ID" value="QFG34962.1"/>
    <property type="molecule type" value="Genomic_DNA"/>
</dbReference>
<dbReference type="KEGG" id="ppan:ESD82_01815"/>
<dbReference type="AlphaFoldDB" id="A0AAE6TS87"/>
<dbReference type="SUPFAM" id="SSF54427">
    <property type="entry name" value="NTF2-like"/>
    <property type="match status" value="1"/>
</dbReference>
<dbReference type="RefSeq" id="WP_028710917.1">
    <property type="nucleotide sequence ID" value="NZ_CP044423.1"/>
</dbReference>
<dbReference type="InterPro" id="IPR000391">
    <property type="entry name" value="Rng_hydr_dOase-bsu"/>
</dbReference>
<evidence type="ECO:0000313" key="4">
    <source>
        <dbReference type="EMBL" id="RKS44868.1"/>
    </source>
</evidence>
<dbReference type="EMBL" id="RBLI01000002">
    <property type="protein sequence ID" value="RKS44868.1"/>
    <property type="molecule type" value="Genomic_DNA"/>
</dbReference>
<comment type="similarity">
    <text evidence="1">Belongs to the bacterial ring-hydroxylating dioxygenase beta subunit family.</text>
</comment>
<dbReference type="CDD" id="cd00667">
    <property type="entry name" value="ring_hydroxylating_dioxygenases_beta"/>
    <property type="match status" value="1"/>
</dbReference>
<dbReference type="Gene3D" id="3.10.450.50">
    <property type="match status" value="1"/>
</dbReference>
<keyword evidence="5" id="KW-1185">Reference proteome</keyword>
<reference evidence="4 5" key="1">
    <citation type="submission" date="2018-10" db="EMBL/GenBank/DDBJ databases">
        <title>Genomic Encyclopedia of Archaeal and Bacterial Type Strains, Phase II (KMG-II): from individual species to whole genera.</title>
        <authorList>
            <person name="Goeker M."/>
        </authorList>
    </citation>
    <scope>NUCLEOTIDE SEQUENCE [LARGE SCALE GENOMIC DNA]</scope>
    <source>
        <strain evidence="5">ATCC 35512 / DSM 2944 / CIP 106514 / LMD 82.5 / NBRC 102493 / NCCB 82005 / GB17</strain>
        <strain evidence="4">DSM 2944</strain>
    </source>
</reference>
<dbReference type="PANTHER" id="PTHR41534">
    <property type="entry name" value="BLR3401 PROTEIN"/>
    <property type="match status" value="1"/>
</dbReference>
<evidence type="ECO:0000313" key="3">
    <source>
        <dbReference type="EMBL" id="QFG34962.1"/>
    </source>
</evidence>
<dbReference type="GeneID" id="51369276"/>
<dbReference type="GO" id="GO:0019380">
    <property type="term" value="P:3-phenylpropionate catabolic process"/>
    <property type="evidence" value="ECO:0007669"/>
    <property type="project" value="TreeGrafter"/>
</dbReference>
<evidence type="ECO:0000256" key="2">
    <source>
        <dbReference type="ARBA" id="ARBA00023002"/>
    </source>
</evidence>
<keyword evidence="2 3" id="KW-0560">Oxidoreductase</keyword>
<dbReference type="NCBIfam" id="TIGR03232">
    <property type="entry name" value="benzo_1_2_benB"/>
    <property type="match status" value="1"/>
</dbReference>
<proteinExistence type="inferred from homology"/>
<organism evidence="3 6">
    <name type="scientific">Paracoccus pantotrophus</name>
    <name type="common">Thiosphaera pantotropha</name>
    <dbReference type="NCBI Taxonomy" id="82367"/>
    <lineage>
        <taxon>Bacteria</taxon>
        <taxon>Pseudomonadati</taxon>
        <taxon>Pseudomonadota</taxon>
        <taxon>Alphaproteobacteria</taxon>
        <taxon>Rhodobacterales</taxon>
        <taxon>Paracoccaceae</taxon>
        <taxon>Paracoccus</taxon>
    </lineage>
</organism>
<dbReference type="PANTHER" id="PTHR41534:SF1">
    <property type="entry name" value="BLR3401 PROTEIN"/>
    <property type="match status" value="1"/>
</dbReference>
<reference evidence="3 6" key="2">
    <citation type="submission" date="2019-01" db="EMBL/GenBank/DDBJ databases">
        <title>Complete Genome Sequence and Annotation of the Paracoccus pantotrophus type strain DSM 2944.</title>
        <authorList>
            <person name="Bockwoldt J.A."/>
            <person name="Zimmermann M."/>
            <person name="Tiso T."/>
            <person name="Blank L.M."/>
        </authorList>
    </citation>
    <scope>NUCLEOTIDE SEQUENCE [LARGE SCALE GENOMIC DNA]</scope>
    <source>
        <strain evidence="3 6">DSM 2944</strain>
    </source>
</reference>
<evidence type="ECO:0000313" key="6">
    <source>
        <dbReference type="Proteomes" id="UP000326453"/>
    </source>
</evidence>
<dbReference type="EC" id="1.14.12.10" evidence="3"/>
<accession>A0AAE6TS87</accession>
<dbReference type="Proteomes" id="UP000326453">
    <property type="component" value="Chromosome 2"/>
</dbReference>
<dbReference type="Pfam" id="PF00866">
    <property type="entry name" value="Ring_hydroxyl_B"/>
    <property type="match status" value="1"/>
</dbReference>